<evidence type="ECO:0000256" key="1">
    <source>
        <dbReference type="SAM" id="MobiDB-lite"/>
    </source>
</evidence>
<dbReference type="EMBL" id="CAMPGE010021040">
    <property type="protein sequence ID" value="CAI2379220.1"/>
    <property type="molecule type" value="Genomic_DNA"/>
</dbReference>
<gene>
    <name evidence="2" type="ORF">ECRASSUSDP1_LOCUS20629</name>
</gene>
<proteinExistence type="predicted"/>
<reference evidence="2" key="1">
    <citation type="submission" date="2023-07" db="EMBL/GenBank/DDBJ databases">
        <authorList>
            <consortium name="AG Swart"/>
            <person name="Singh M."/>
            <person name="Singh A."/>
            <person name="Seah K."/>
            <person name="Emmerich C."/>
        </authorList>
    </citation>
    <scope>NUCLEOTIDE SEQUENCE</scope>
    <source>
        <strain evidence="2">DP1</strain>
    </source>
</reference>
<keyword evidence="3" id="KW-1185">Reference proteome</keyword>
<accession>A0AAD2D408</accession>
<feature type="compositionally biased region" description="Basic and acidic residues" evidence="1">
    <location>
        <begin position="57"/>
        <end position="68"/>
    </location>
</feature>
<comment type="caution">
    <text evidence="2">The sequence shown here is derived from an EMBL/GenBank/DDBJ whole genome shotgun (WGS) entry which is preliminary data.</text>
</comment>
<evidence type="ECO:0000313" key="3">
    <source>
        <dbReference type="Proteomes" id="UP001295684"/>
    </source>
</evidence>
<feature type="compositionally biased region" description="Polar residues" evidence="1">
    <location>
        <begin position="37"/>
        <end position="50"/>
    </location>
</feature>
<sequence length="245" mass="28304">MEEDKHNSESEDAKNHEASNSDANQQFQTPPRDPNADSHQTPPQIQQATGRNRRRRRDIDERRRRNDPNPDPAIPDQIRGPESIHQNMMPDVELELEDEEDEPDNEMEEYEPASSEEDVKRDHDYDYRKKEFLNPIIVKLADGSLNIATESKDPNIKEVLCWNCKSRLLYQAKYDTVSCHSCNEIVITKGNNTANTVFVKCLNCEVDLLVPEGAYKVFCTRCGNIFTVSRNGGQNRTDYLHFFMN</sequence>
<dbReference type="Proteomes" id="UP001295684">
    <property type="component" value="Unassembled WGS sequence"/>
</dbReference>
<feature type="compositionally biased region" description="Acidic residues" evidence="1">
    <location>
        <begin position="92"/>
        <end position="116"/>
    </location>
</feature>
<feature type="region of interest" description="Disordered" evidence="1">
    <location>
        <begin position="1"/>
        <end position="122"/>
    </location>
</feature>
<dbReference type="AlphaFoldDB" id="A0AAD2D408"/>
<protein>
    <submittedName>
        <fullName evidence="2">Uncharacterized protein</fullName>
    </submittedName>
</protein>
<feature type="compositionally biased region" description="Polar residues" evidence="1">
    <location>
        <begin position="20"/>
        <end position="29"/>
    </location>
</feature>
<name>A0AAD2D408_EUPCR</name>
<feature type="compositionally biased region" description="Basic and acidic residues" evidence="1">
    <location>
        <begin position="1"/>
        <end position="19"/>
    </location>
</feature>
<evidence type="ECO:0000313" key="2">
    <source>
        <dbReference type="EMBL" id="CAI2379220.1"/>
    </source>
</evidence>
<organism evidence="2 3">
    <name type="scientific">Euplotes crassus</name>
    <dbReference type="NCBI Taxonomy" id="5936"/>
    <lineage>
        <taxon>Eukaryota</taxon>
        <taxon>Sar</taxon>
        <taxon>Alveolata</taxon>
        <taxon>Ciliophora</taxon>
        <taxon>Intramacronucleata</taxon>
        <taxon>Spirotrichea</taxon>
        <taxon>Hypotrichia</taxon>
        <taxon>Euplotida</taxon>
        <taxon>Euplotidae</taxon>
        <taxon>Moneuplotes</taxon>
    </lineage>
</organism>